<keyword evidence="3" id="KW-0479">Metal-binding</keyword>
<dbReference type="Pfam" id="PF13499">
    <property type="entry name" value="EF-hand_7"/>
    <property type="match status" value="1"/>
</dbReference>
<dbReference type="EMBL" id="CAJOBH010002901">
    <property type="protein sequence ID" value="CAF3928546.1"/>
    <property type="molecule type" value="Genomic_DNA"/>
</dbReference>
<accession>A0A816DSY4</accession>
<evidence type="ECO:0000313" key="11">
    <source>
        <dbReference type="EMBL" id="CAF3928546.1"/>
    </source>
</evidence>
<evidence type="ECO:0000256" key="1">
    <source>
        <dbReference type="ARBA" id="ARBA00006049"/>
    </source>
</evidence>
<dbReference type="CDD" id="cd00051">
    <property type="entry name" value="EFh"/>
    <property type="match status" value="1"/>
</dbReference>
<evidence type="ECO:0000313" key="12">
    <source>
        <dbReference type="Proteomes" id="UP000663834"/>
    </source>
</evidence>
<evidence type="ECO:0000313" key="10">
    <source>
        <dbReference type="EMBL" id="CAF1636907.1"/>
    </source>
</evidence>
<feature type="domain" description="EF-hand" evidence="8">
    <location>
        <begin position="70"/>
        <end position="105"/>
    </location>
</feature>
<dbReference type="PANTHER" id="PTHR23055">
    <property type="entry name" value="CALCIUM BINDING PROTEINS"/>
    <property type="match status" value="1"/>
</dbReference>
<evidence type="ECO:0000259" key="8">
    <source>
        <dbReference type="PROSITE" id="PS50222"/>
    </source>
</evidence>
<dbReference type="Proteomes" id="UP000681967">
    <property type="component" value="Unassembled WGS sequence"/>
</dbReference>
<feature type="domain" description="EF-hand" evidence="8">
    <location>
        <begin position="106"/>
        <end position="141"/>
    </location>
</feature>
<feature type="region of interest" description="Disordered" evidence="7">
    <location>
        <begin position="330"/>
        <end position="351"/>
    </location>
</feature>
<dbReference type="SUPFAM" id="SSF47473">
    <property type="entry name" value="EF-hand"/>
    <property type="match status" value="1"/>
</dbReference>
<dbReference type="PROSITE" id="PS00018">
    <property type="entry name" value="EF_HAND_1"/>
    <property type="match status" value="2"/>
</dbReference>
<name>A0A816DSY4_9BILA</name>
<dbReference type="AlphaFoldDB" id="A0A816DSY4"/>
<dbReference type="Proteomes" id="UP000663834">
    <property type="component" value="Unassembled WGS sequence"/>
</dbReference>
<organism evidence="10 12">
    <name type="scientific">Rotaria magnacalcarata</name>
    <dbReference type="NCBI Taxonomy" id="392030"/>
    <lineage>
        <taxon>Eukaryota</taxon>
        <taxon>Metazoa</taxon>
        <taxon>Spiralia</taxon>
        <taxon>Gnathifera</taxon>
        <taxon>Rotifera</taxon>
        <taxon>Eurotatoria</taxon>
        <taxon>Bdelloidea</taxon>
        <taxon>Philodinida</taxon>
        <taxon>Philodinidae</taxon>
        <taxon>Rotaria</taxon>
    </lineage>
</organism>
<reference evidence="10" key="1">
    <citation type="submission" date="2021-02" db="EMBL/GenBank/DDBJ databases">
        <authorList>
            <person name="Nowell W R."/>
        </authorList>
    </citation>
    <scope>NUCLEOTIDE SEQUENCE</scope>
</reference>
<keyword evidence="6" id="KW-0449">Lipoprotein</keyword>
<evidence type="ECO:0000256" key="6">
    <source>
        <dbReference type="ARBA" id="ARBA00023288"/>
    </source>
</evidence>
<protein>
    <recommendedName>
        <fullName evidence="8">EF-hand domain-containing protein</fullName>
    </recommendedName>
</protein>
<dbReference type="PROSITE" id="PS50222">
    <property type="entry name" value="EF_HAND_2"/>
    <property type="match status" value="3"/>
</dbReference>
<dbReference type="PRINTS" id="PR00450">
    <property type="entry name" value="RECOVERIN"/>
</dbReference>
<dbReference type="InterPro" id="IPR018247">
    <property type="entry name" value="EF_Hand_1_Ca_BS"/>
</dbReference>
<comment type="caution">
    <text evidence="10">The sequence shown here is derived from an EMBL/GenBank/DDBJ whole genome shotgun (WGS) entry which is preliminary data.</text>
</comment>
<evidence type="ECO:0000256" key="2">
    <source>
        <dbReference type="ARBA" id="ARBA00022707"/>
    </source>
</evidence>
<keyword evidence="2" id="KW-0519">Myristate</keyword>
<feature type="domain" description="EF-hand" evidence="8">
    <location>
        <begin position="163"/>
        <end position="198"/>
    </location>
</feature>
<comment type="similarity">
    <text evidence="1">Belongs to the recoverin family.</text>
</comment>
<dbReference type="EMBL" id="CAJNOW010014939">
    <property type="protein sequence ID" value="CAF1636907.1"/>
    <property type="molecule type" value="Genomic_DNA"/>
</dbReference>
<sequence>MGIKLSQQSKHENEPLSQKTVEELCVDTGFTEEELFRLHANFYKDCPNGKLTLKQFQHEYSKIMGKPGQKTLDYVKHMFNVYDKDKNQFIDFREFVMALSAASGANGVRLVETLFSMFDLNNDGKITKDEIGKMLHTLVAVTDSNRKNEVDNSNERHINKQAQLQKSIDEAFHELNLNNDDFITKSEFMEWYIDSGFLSNIQSYDVNTHEQVDSRELQEKSPHIEKQYHFRKKIGKDKRNSSQIIYMSRMLEKKSSSIVDNNDDFFESSIVHQKVTTDDNDSHNLQDNNRWNGLFNSITERSHGQVIEDEQQYTNSNDYNRINHLNPLQQQNHRHKSEKRSSSPDIITTWF</sequence>
<dbReference type="OrthoDB" id="191686at2759"/>
<proteinExistence type="inferred from homology"/>
<gene>
    <name evidence="11" type="ORF">BYL167_LOCUS9875</name>
    <name evidence="9" type="ORF">CJN711_LOCUS49</name>
    <name evidence="10" type="ORF">KQP761_LOCUS27262</name>
</gene>
<dbReference type="PANTHER" id="PTHR23055:SF178">
    <property type="entry name" value="NEUROCALCIN HOMOLOG"/>
    <property type="match status" value="1"/>
</dbReference>
<evidence type="ECO:0000256" key="4">
    <source>
        <dbReference type="ARBA" id="ARBA00022737"/>
    </source>
</evidence>
<dbReference type="InterPro" id="IPR002048">
    <property type="entry name" value="EF_hand_dom"/>
</dbReference>
<keyword evidence="5" id="KW-0106">Calcium</keyword>
<evidence type="ECO:0000313" key="9">
    <source>
        <dbReference type="EMBL" id="CAF0953198.1"/>
    </source>
</evidence>
<dbReference type="InterPro" id="IPR011992">
    <property type="entry name" value="EF-hand-dom_pair"/>
</dbReference>
<dbReference type="GO" id="GO:0005509">
    <property type="term" value="F:calcium ion binding"/>
    <property type="evidence" value="ECO:0007669"/>
    <property type="project" value="InterPro"/>
</dbReference>
<evidence type="ECO:0000256" key="3">
    <source>
        <dbReference type="ARBA" id="ARBA00022723"/>
    </source>
</evidence>
<dbReference type="Gene3D" id="1.10.238.10">
    <property type="entry name" value="EF-hand"/>
    <property type="match status" value="1"/>
</dbReference>
<dbReference type="Proteomes" id="UP000663855">
    <property type="component" value="Unassembled WGS sequence"/>
</dbReference>
<dbReference type="InterPro" id="IPR028846">
    <property type="entry name" value="Recoverin"/>
</dbReference>
<dbReference type="SMART" id="SM00054">
    <property type="entry name" value="EFh"/>
    <property type="match status" value="3"/>
</dbReference>
<dbReference type="Pfam" id="PF00036">
    <property type="entry name" value="EF-hand_1"/>
    <property type="match status" value="1"/>
</dbReference>
<keyword evidence="4" id="KW-0677">Repeat</keyword>
<evidence type="ECO:0000256" key="5">
    <source>
        <dbReference type="ARBA" id="ARBA00022837"/>
    </source>
</evidence>
<evidence type="ECO:0000256" key="7">
    <source>
        <dbReference type="SAM" id="MobiDB-lite"/>
    </source>
</evidence>
<dbReference type="EMBL" id="CAJNOV010000007">
    <property type="protein sequence ID" value="CAF0953198.1"/>
    <property type="molecule type" value="Genomic_DNA"/>
</dbReference>